<organism evidence="1 2">
    <name type="scientific">Oedothorax gibbosus</name>
    <dbReference type="NCBI Taxonomy" id="931172"/>
    <lineage>
        <taxon>Eukaryota</taxon>
        <taxon>Metazoa</taxon>
        <taxon>Ecdysozoa</taxon>
        <taxon>Arthropoda</taxon>
        <taxon>Chelicerata</taxon>
        <taxon>Arachnida</taxon>
        <taxon>Araneae</taxon>
        <taxon>Araneomorphae</taxon>
        <taxon>Entelegynae</taxon>
        <taxon>Araneoidea</taxon>
        <taxon>Linyphiidae</taxon>
        <taxon>Erigoninae</taxon>
        <taxon>Oedothorax</taxon>
    </lineage>
</organism>
<comment type="caution">
    <text evidence="1">The sequence shown here is derived from an EMBL/GenBank/DDBJ whole genome shotgun (WGS) entry which is preliminary data.</text>
</comment>
<dbReference type="EMBL" id="JAFNEN010000079">
    <property type="protein sequence ID" value="KAG8195757.1"/>
    <property type="molecule type" value="Genomic_DNA"/>
</dbReference>
<gene>
    <name evidence="1" type="ORF">JTE90_010633</name>
</gene>
<evidence type="ECO:0000313" key="1">
    <source>
        <dbReference type="EMBL" id="KAG8195757.1"/>
    </source>
</evidence>
<accession>A0AAV6VGS3</accession>
<proteinExistence type="predicted"/>
<dbReference type="Proteomes" id="UP000827092">
    <property type="component" value="Unassembled WGS sequence"/>
</dbReference>
<name>A0AAV6VGS3_9ARAC</name>
<sequence length="111" mass="12088">MDKKFLKTITLLAKLPRGDPSICSNVEKPPPAEDLRQLIDICSMLIHVMGRGPHRLIDNLFDVGEMGEKVVGQGLEAEASSGVVGFCGTKVKLMRSLSFGDGHAMNMIKIH</sequence>
<reference evidence="1 2" key="1">
    <citation type="journal article" date="2022" name="Nat. Ecol. Evol.">
        <title>A masculinizing supergene underlies an exaggerated male reproductive morph in a spider.</title>
        <authorList>
            <person name="Hendrickx F."/>
            <person name="De Corte Z."/>
            <person name="Sonet G."/>
            <person name="Van Belleghem S.M."/>
            <person name="Kostlbacher S."/>
            <person name="Vangestel C."/>
        </authorList>
    </citation>
    <scope>NUCLEOTIDE SEQUENCE [LARGE SCALE GENOMIC DNA]</scope>
    <source>
        <strain evidence="1">W744_W776</strain>
    </source>
</reference>
<evidence type="ECO:0000313" key="2">
    <source>
        <dbReference type="Proteomes" id="UP000827092"/>
    </source>
</evidence>
<keyword evidence="2" id="KW-1185">Reference proteome</keyword>
<protein>
    <submittedName>
        <fullName evidence="1">Uncharacterized protein</fullName>
    </submittedName>
</protein>
<dbReference type="AlphaFoldDB" id="A0AAV6VGS3"/>